<dbReference type="GO" id="GO:0005524">
    <property type="term" value="F:ATP binding"/>
    <property type="evidence" value="ECO:0007669"/>
    <property type="project" value="UniProtKB-KW"/>
</dbReference>
<evidence type="ECO:0000256" key="1">
    <source>
        <dbReference type="ARBA" id="ARBA00000915"/>
    </source>
</evidence>
<dbReference type="GO" id="GO:0000105">
    <property type="term" value="P:L-histidine biosynthetic process"/>
    <property type="evidence" value="ECO:0007669"/>
    <property type="project" value="UniProtKB-UniRule"/>
</dbReference>
<evidence type="ECO:0000256" key="2">
    <source>
        <dbReference type="ARBA" id="ARBA00004496"/>
    </source>
</evidence>
<dbReference type="EMBL" id="JACHXV010000019">
    <property type="protein sequence ID" value="MBB3175155.1"/>
    <property type="molecule type" value="Genomic_DNA"/>
</dbReference>
<accession>A0A839V2Q9</accession>
<organism evidence="18 20">
    <name type="scientific">Endobacter medicaginis</name>
    <dbReference type="NCBI Taxonomy" id="1181271"/>
    <lineage>
        <taxon>Bacteria</taxon>
        <taxon>Pseudomonadati</taxon>
        <taxon>Pseudomonadota</taxon>
        <taxon>Alphaproteobacteria</taxon>
        <taxon>Acetobacterales</taxon>
        <taxon>Acetobacteraceae</taxon>
        <taxon>Endobacter</taxon>
    </lineage>
</organism>
<evidence type="ECO:0000256" key="9">
    <source>
        <dbReference type="ARBA" id="ARBA00022605"/>
    </source>
</evidence>
<comment type="subunit">
    <text evidence="5 16">Heteromultimer composed of HisG and HisZ subunits.</text>
</comment>
<gene>
    <name evidence="16" type="primary">hisG</name>
    <name evidence="18" type="ORF">FHR90_003005</name>
    <name evidence="19" type="ORF">HUK83_07220</name>
</gene>
<evidence type="ECO:0000256" key="12">
    <source>
        <dbReference type="ARBA" id="ARBA00022741"/>
    </source>
</evidence>
<dbReference type="GO" id="GO:0005737">
    <property type="term" value="C:cytoplasm"/>
    <property type="evidence" value="ECO:0007669"/>
    <property type="project" value="UniProtKB-SubCell"/>
</dbReference>
<dbReference type="NCBIfam" id="TIGR00070">
    <property type="entry name" value="hisG"/>
    <property type="match status" value="1"/>
</dbReference>
<dbReference type="PANTHER" id="PTHR21403">
    <property type="entry name" value="ATP PHOSPHORIBOSYLTRANSFERASE ATP-PRTASE"/>
    <property type="match status" value="1"/>
</dbReference>
<evidence type="ECO:0000256" key="7">
    <source>
        <dbReference type="ARBA" id="ARBA00020998"/>
    </source>
</evidence>
<dbReference type="EMBL" id="JABXXQ010000106">
    <property type="protein sequence ID" value="NVN30123.1"/>
    <property type="molecule type" value="Genomic_DNA"/>
</dbReference>
<evidence type="ECO:0000256" key="10">
    <source>
        <dbReference type="ARBA" id="ARBA00022676"/>
    </source>
</evidence>
<dbReference type="EC" id="2.4.2.17" evidence="6 16"/>
<dbReference type="Proteomes" id="UP000557688">
    <property type="component" value="Unassembled WGS sequence"/>
</dbReference>
<dbReference type="InterPro" id="IPR013820">
    <property type="entry name" value="ATP_PRibTrfase_cat"/>
</dbReference>
<dbReference type="GO" id="GO:0003879">
    <property type="term" value="F:ATP phosphoribosyltransferase activity"/>
    <property type="evidence" value="ECO:0007669"/>
    <property type="project" value="UniProtKB-UniRule"/>
</dbReference>
<keyword evidence="14 16" id="KW-0368">Histidine biosynthesis</keyword>
<evidence type="ECO:0000256" key="5">
    <source>
        <dbReference type="ARBA" id="ARBA00011496"/>
    </source>
</evidence>
<evidence type="ECO:0000256" key="8">
    <source>
        <dbReference type="ARBA" id="ARBA00022490"/>
    </source>
</evidence>
<keyword evidence="9 16" id="KW-0028">Amino-acid biosynthesis</keyword>
<evidence type="ECO:0000256" key="16">
    <source>
        <dbReference type="HAMAP-Rule" id="MF_01018"/>
    </source>
</evidence>
<protein>
    <recommendedName>
        <fullName evidence="7 16">ATP phosphoribosyltransferase</fullName>
        <shortName evidence="16">ATP-PRT</shortName>
        <shortName evidence="16">ATP-PRTase</shortName>
        <ecNumber evidence="6 16">2.4.2.17</ecNumber>
    </recommendedName>
</protein>
<evidence type="ECO:0000256" key="3">
    <source>
        <dbReference type="ARBA" id="ARBA00004667"/>
    </source>
</evidence>
<keyword evidence="12 16" id="KW-0547">Nucleotide-binding</keyword>
<reference evidence="18 20" key="2">
    <citation type="submission" date="2020-08" db="EMBL/GenBank/DDBJ databases">
        <title>Genomic Encyclopedia of Type Strains, Phase III (KMG-III): the genomes of soil and plant-associated and newly described type strains.</title>
        <authorList>
            <person name="Whitman W."/>
        </authorList>
    </citation>
    <scope>NUCLEOTIDE SEQUENCE [LARGE SCALE GENOMIC DNA]</scope>
    <source>
        <strain evidence="18 20">CECT 8088</strain>
    </source>
</reference>
<dbReference type="PROSITE" id="PS01316">
    <property type="entry name" value="ATP_P_PHORIBOSYLTR"/>
    <property type="match status" value="1"/>
</dbReference>
<dbReference type="InterPro" id="IPR018198">
    <property type="entry name" value="ATP_PRibTrfase_CS"/>
</dbReference>
<dbReference type="AlphaFoldDB" id="A0A839V2Q9"/>
<dbReference type="CDD" id="cd13595">
    <property type="entry name" value="PBP2_HisGs"/>
    <property type="match status" value="1"/>
</dbReference>
<dbReference type="FunFam" id="3.40.190.10:FF:000008">
    <property type="entry name" value="ATP phosphoribosyltransferase"/>
    <property type="match status" value="1"/>
</dbReference>
<evidence type="ECO:0000313" key="19">
    <source>
        <dbReference type="EMBL" id="NVN30123.1"/>
    </source>
</evidence>
<dbReference type="HAMAP" id="MF_01018">
    <property type="entry name" value="HisG_Short"/>
    <property type="match status" value="1"/>
</dbReference>
<feature type="domain" description="ATP phosphoribosyltransferase catalytic" evidence="17">
    <location>
        <begin position="63"/>
        <end position="218"/>
    </location>
</feature>
<comment type="catalytic activity">
    <reaction evidence="1 16">
        <text>1-(5-phospho-beta-D-ribosyl)-ATP + diphosphate = 5-phospho-alpha-D-ribose 1-diphosphate + ATP</text>
        <dbReference type="Rhea" id="RHEA:18473"/>
        <dbReference type="ChEBI" id="CHEBI:30616"/>
        <dbReference type="ChEBI" id="CHEBI:33019"/>
        <dbReference type="ChEBI" id="CHEBI:58017"/>
        <dbReference type="ChEBI" id="CHEBI:73183"/>
        <dbReference type="EC" id="2.4.2.17"/>
    </reaction>
</comment>
<evidence type="ECO:0000259" key="17">
    <source>
        <dbReference type="Pfam" id="PF01634"/>
    </source>
</evidence>
<comment type="subcellular location">
    <subcellularLocation>
        <location evidence="2 16">Cytoplasm</location>
    </subcellularLocation>
</comment>
<evidence type="ECO:0000256" key="13">
    <source>
        <dbReference type="ARBA" id="ARBA00022840"/>
    </source>
</evidence>
<proteinExistence type="inferred from homology"/>
<dbReference type="PANTHER" id="PTHR21403:SF8">
    <property type="entry name" value="ATP PHOSPHORIBOSYLTRANSFERASE"/>
    <property type="match status" value="1"/>
</dbReference>
<keyword evidence="20" id="KW-1185">Reference proteome</keyword>
<evidence type="ECO:0000313" key="20">
    <source>
        <dbReference type="Proteomes" id="UP000557688"/>
    </source>
</evidence>
<sequence length="230" mass="24600">MTRHPVPGAEGLVFALPKGRILKECAPILAGAGIHPDPDCLDESSRRLRFGTSDASVDVIRVRSFDVATFVAFGAAQIGICGADVLMEFDYPELYAPLDLGIGACRVSVAAPEGVDLGDPSRWSDIRVASKYPNIARRHFAARGIHAEIVHLNGAMELAPGLGLSRLIVDLVQTGSTLRANGLREVETIADVTSRLIVNRTALKTRPEAVGAWIARFRAAIARRAEARAA</sequence>
<keyword evidence="11 16" id="KW-0808">Transferase</keyword>
<dbReference type="Proteomes" id="UP000565205">
    <property type="component" value="Unassembled WGS sequence"/>
</dbReference>
<evidence type="ECO:0000256" key="11">
    <source>
        <dbReference type="ARBA" id="ARBA00022679"/>
    </source>
</evidence>
<evidence type="ECO:0000313" key="18">
    <source>
        <dbReference type="EMBL" id="MBB3175155.1"/>
    </source>
</evidence>
<dbReference type="RefSeq" id="WP_176623385.1">
    <property type="nucleotide sequence ID" value="NZ_JABXXQ010000106.1"/>
</dbReference>
<dbReference type="Gene3D" id="3.40.190.10">
    <property type="entry name" value="Periplasmic binding protein-like II"/>
    <property type="match status" value="2"/>
</dbReference>
<evidence type="ECO:0000256" key="14">
    <source>
        <dbReference type="ARBA" id="ARBA00023102"/>
    </source>
</evidence>
<comment type="domain">
    <text evidence="16">Lacks the C-terminal regulatory region which is replaced by HisZ.</text>
</comment>
<evidence type="ECO:0000256" key="4">
    <source>
        <dbReference type="ARBA" id="ARBA00009489"/>
    </source>
</evidence>
<keyword evidence="8 16" id="KW-0963">Cytoplasm</keyword>
<dbReference type="UniPathway" id="UPA00031">
    <property type="reaction ID" value="UER00006"/>
</dbReference>
<evidence type="ECO:0000256" key="6">
    <source>
        <dbReference type="ARBA" id="ARBA00011946"/>
    </source>
</evidence>
<evidence type="ECO:0000256" key="15">
    <source>
        <dbReference type="ARBA" id="ARBA00024861"/>
    </source>
</evidence>
<dbReference type="Pfam" id="PF01634">
    <property type="entry name" value="HisG"/>
    <property type="match status" value="1"/>
</dbReference>
<comment type="function">
    <text evidence="15 16">Catalyzes the condensation of ATP and 5-phosphoribose 1-diphosphate to form N'-(5'-phosphoribosyl)-ATP (PR-ATP). Has a crucial role in the pathway because the rate of histidine biosynthesis seems to be controlled primarily by regulation of HisG enzymatic activity.</text>
</comment>
<name>A0A839V2Q9_9PROT</name>
<comment type="pathway">
    <text evidence="3 16">Amino-acid biosynthesis; L-histidine biosynthesis; L-histidine from 5-phospho-alpha-D-ribose 1-diphosphate: step 1/9.</text>
</comment>
<comment type="caution">
    <text evidence="18">The sequence shown here is derived from an EMBL/GenBank/DDBJ whole genome shotgun (WGS) entry which is preliminary data.</text>
</comment>
<dbReference type="InterPro" id="IPR024893">
    <property type="entry name" value="ATP_PRibTrfase_HisG_short"/>
</dbReference>
<dbReference type="InterPro" id="IPR001348">
    <property type="entry name" value="ATP_PRibTrfase_HisG"/>
</dbReference>
<reference evidence="19 21" key="1">
    <citation type="submission" date="2020-06" db="EMBL/GenBank/DDBJ databases">
        <title>Description of novel acetic acid bacteria.</title>
        <authorList>
            <person name="Sombolestani A."/>
        </authorList>
    </citation>
    <scope>NUCLEOTIDE SEQUENCE [LARGE SCALE GENOMIC DNA]</scope>
    <source>
        <strain evidence="19 21">LMG 26838</strain>
    </source>
</reference>
<dbReference type="SUPFAM" id="SSF53850">
    <property type="entry name" value="Periplasmic binding protein-like II"/>
    <property type="match status" value="1"/>
</dbReference>
<comment type="similarity">
    <text evidence="4 16">Belongs to the ATP phosphoribosyltransferase family. Short subfamily.</text>
</comment>
<keyword evidence="10 16" id="KW-0328">Glycosyltransferase</keyword>
<keyword evidence="13 16" id="KW-0067">ATP-binding</keyword>
<evidence type="ECO:0000313" key="21">
    <source>
        <dbReference type="Proteomes" id="UP000565205"/>
    </source>
</evidence>